<keyword evidence="2" id="KW-0325">Glycoprotein</keyword>
<dbReference type="Gene3D" id="2.160.20.10">
    <property type="entry name" value="Single-stranded right-handed beta-helix, Pectin lyase-like"/>
    <property type="match status" value="1"/>
</dbReference>
<feature type="chain" id="PRO_5045300232" evidence="3">
    <location>
        <begin position="30"/>
        <end position="510"/>
    </location>
</feature>
<keyword evidence="5" id="KW-1185">Reference proteome</keyword>
<evidence type="ECO:0000256" key="3">
    <source>
        <dbReference type="SAM" id="SignalP"/>
    </source>
</evidence>
<evidence type="ECO:0000313" key="4">
    <source>
        <dbReference type="EMBL" id="MFD1222870.1"/>
    </source>
</evidence>
<dbReference type="Proteomes" id="UP001597180">
    <property type="component" value="Unassembled WGS sequence"/>
</dbReference>
<dbReference type="RefSeq" id="WP_345588728.1">
    <property type="nucleotide sequence ID" value="NZ_BAABJG010000015.1"/>
</dbReference>
<reference evidence="5" key="1">
    <citation type="journal article" date="2019" name="Int. J. Syst. Evol. Microbiol.">
        <title>The Global Catalogue of Microorganisms (GCM) 10K type strain sequencing project: providing services to taxonomists for standard genome sequencing and annotation.</title>
        <authorList>
            <consortium name="The Broad Institute Genomics Platform"/>
            <consortium name="The Broad Institute Genome Sequencing Center for Infectious Disease"/>
            <person name="Wu L."/>
            <person name="Ma J."/>
        </authorList>
    </citation>
    <scope>NUCLEOTIDE SEQUENCE [LARGE SCALE GENOMIC DNA]</scope>
    <source>
        <strain evidence="5">CCUG 53270</strain>
    </source>
</reference>
<sequence>MLKLNKSKMKKLCGISVCLSVTLSLFCTTGNHVNGAAAAAPPNVIAFPGAEGGGKFATGGRGGDVVYVTNLNDSGPGSFRDAVGTPNRIVLFKVGGTIELQSDVVVKSNVTVAGQTAPGGAGITLKNYKIGLGGDNIILRFISSRPGERGVAKDYDAFGGSNGSNSIVDHVSIGWANDEQWGLYSKNDNYTVQYSIIGPSNSFSYHSKGIHGFGVMLGRANASWHHNLIVHNVSRNFRGKVVGTNPIDFTNNVIYNWGYETAYGTLGHENYVNNTLKMGVSTKGGFNYISVGDSGTSPENFSIYLKGNRFLNKDNTEYSTFTSDNWTGIKYGSGKTEENTRSDVPFEMLVNGVNVSTAVYAESAEDSYNHVLHYAGAAVSANQRTEIDKQVVQETRTGKGSLTGARPYSEATDEQKAQLDKYHIETGVEYTYPDAVLTGAPTDTDADGMPDDWEKARGLNPNSAYAPDGTLESRGDYLGQGYTNIEYYINDLTVHAFPANTVQLSPKKKK</sequence>
<dbReference type="PANTHER" id="PTHR42970">
    <property type="entry name" value="PECTATE LYASE C-RELATED"/>
    <property type="match status" value="1"/>
</dbReference>
<evidence type="ECO:0000256" key="2">
    <source>
        <dbReference type="ARBA" id="ARBA00023180"/>
    </source>
</evidence>
<evidence type="ECO:0000313" key="5">
    <source>
        <dbReference type="Proteomes" id="UP001597180"/>
    </source>
</evidence>
<dbReference type="InterPro" id="IPR012334">
    <property type="entry name" value="Pectin_lyas_fold"/>
</dbReference>
<keyword evidence="1" id="KW-0479">Metal-binding</keyword>
<evidence type="ECO:0000256" key="1">
    <source>
        <dbReference type="ARBA" id="ARBA00022723"/>
    </source>
</evidence>
<keyword evidence="3" id="KW-0732">Signal</keyword>
<organism evidence="4 5">
    <name type="scientific">Paenibacillus vulneris</name>
    <dbReference type="NCBI Taxonomy" id="1133364"/>
    <lineage>
        <taxon>Bacteria</taxon>
        <taxon>Bacillati</taxon>
        <taxon>Bacillota</taxon>
        <taxon>Bacilli</taxon>
        <taxon>Bacillales</taxon>
        <taxon>Paenibacillaceae</taxon>
        <taxon>Paenibacillus</taxon>
    </lineage>
</organism>
<dbReference type="InterPro" id="IPR052063">
    <property type="entry name" value="Polysaccharide_Lyase_1"/>
</dbReference>
<protein>
    <submittedName>
        <fullName evidence="4">Dockerin</fullName>
    </submittedName>
</protein>
<dbReference type="PANTHER" id="PTHR42970:SF1">
    <property type="entry name" value="PECTATE LYASE C-RELATED"/>
    <property type="match status" value="1"/>
</dbReference>
<accession>A0ABW3UTM7</accession>
<comment type="caution">
    <text evidence="4">The sequence shown here is derived from an EMBL/GenBank/DDBJ whole genome shotgun (WGS) entry which is preliminary data.</text>
</comment>
<gene>
    <name evidence="4" type="ORF">ACFQ4B_22395</name>
</gene>
<dbReference type="InterPro" id="IPR011050">
    <property type="entry name" value="Pectin_lyase_fold/virulence"/>
</dbReference>
<feature type="signal peptide" evidence="3">
    <location>
        <begin position="1"/>
        <end position="29"/>
    </location>
</feature>
<proteinExistence type="predicted"/>
<dbReference type="SUPFAM" id="SSF51126">
    <property type="entry name" value="Pectin lyase-like"/>
    <property type="match status" value="1"/>
</dbReference>
<dbReference type="EMBL" id="JBHTLU010000031">
    <property type="protein sequence ID" value="MFD1222870.1"/>
    <property type="molecule type" value="Genomic_DNA"/>
</dbReference>
<name>A0ABW3UTM7_9BACL</name>